<proteinExistence type="predicted"/>
<gene>
    <name evidence="1" type="ORF">MNBD_BACTEROID07-1784</name>
</gene>
<evidence type="ECO:0000313" key="1">
    <source>
        <dbReference type="EMBL" id="VAW28044.1"/>
    </source>
</evidence>
<accession>A0A3B0V7V4</accession>
<protein>
    <submittedName>
        <fullName evidence="1">Uncharacterized protein</fullName>
    </submittedName>
</protein>
<dbReference type="Pfam" id="PF20365">
    <property type="entry name" value="DUF6660"/>
    <property type="match status" value="1"/>
</dbReference>
<dbReference type="InterPro" id="IPR046601">
    <property type="entry name" value="DUF6660"/>
</dbReference>
<dbReference type="AlphaFoldDB" id="A0A3B0V7V4"/>
<name>A0A3B0V7V4_9ZZZZ</name>
<dbReference type="EMBL" id="UOET01000187">
    <property type="protein sequence ID" value="VAW28044.1"/>
    <property type="molecule type" value="Genomic_DNA"/>
</dbReference>
<sequence>MKKLFAVILSLTILALSAVPCSDQEDMLTQQTQTMALSVEQSSGSIFDVCNPFFFCHTGHSVFVQSEISFMEFTSTPVRLISENPVFTDISVYHPVWHPPKKVIV</sequence>
<organism evidence="1">
    <name type="scientific">hydrothermal vent metagenome</name>
    <dbReference type="NCBI Taxonomy" id="652676"/>
    <lineage>
        <taxon>unclassified sequences</taxon>
        <taxon>metagenomes</taxon>
        <taxon>ecological metagenomes</taxon>
    </lineage>
</organism>
<reference evidence="1" key="1">
    <citation type="submission" date="2018-06" db="EMBL/GenBank/DDBJ databases">
        <authorList>
            <person name="Zhirakovskaya E."/>
        </authorList>
    </citation>
    <scope>NUCLEOTIDE SEQUENCE</scope>
</reference>